<evidence type="ECO:0000256" key="8">
    <source>
        <dbReference type="ARBA" id="ARBA00049243"/>
    </source>
</evidence>
<evidence type="ECO:0000259" key="10">
    <source>
        <dbReference type="SMART" id="SM00829"/>
    </source>
</evidence>
<dbReference type="InterPro" id="IPR013149">
    <property type="entry name" value="ADH-like_C"/>
</dbReference>
<comment type="similarity">
    <text evidence="2 9">Belongs to the zinc-containing alcohol dehydrogenase family.</text>
</comment>
<evidence type="ECO:0000256" key="9">
    <source>
        <dbReference type="RuleBase" id="RU361277"/>
    </source>
</evidence>
<comment type="catalytic activity">
    <reaction evidence="7">
        <text>a secondary alcohol + NAD(+) = a ketone + NADH + H(+)</text>
        <dbReference type="Rhea" id="RHEA:10740"/>
        <dbReference type="ChEBI" id="CHEBI:15378"/>
        <dbReference type="ChEBI" id="CHEBI:17087"/>
        <dbReference type="ChEBI" id="CHEBI:35681"/>
        <dbReference type="ChEBI" id="CHEBI:57540"/>
        <dbReference type="ChEBI" id="CHEBI:57945"/>
        <dbReference type="EC" id="1.1.1.1"/>
    </reaction>
</comment>
<accession>A0ABP4JQ54</accession>
<dbReference type="CDD" id="cd05284">
    <property type="entry name" value="arabinose_DH_like"/>
    <property type="match status" value="1"/>
</dbReference>
<protein>
    <recommendedName>
        <fullName evidence="3">alcohol dehydrogenase</fullName>
        <ecNumber evidence="3">1.1.1.1</ecNumber>
    </recommendedName>
</protein>
<comment type="cofactor">
    <cofactor evidence="1 9">
        <name>Zn(2+)</name>
        <dbReference type="ChEBI" id="CHEBI:29105"/>
    </cofactor>
</comment>
<evidence type="ECO:0000256" key="7">
    <source>
        <dbReference type="ARBA" id="ARBA00049164"/>
    </source>
</evidence>
<feature type="domain" description="Enoyl reductase (ER)" evidence="10">
    <location>
        <begin position="10"/>
        <end position="338"/>
    </location>
</feature>
<dbReference type="PANTHER" id="PTHR42940">
    <property type="entry name" value="ALCOHOL DEHYDROGENASE 1-RELATED"/>
    <property type="match status" value="1"/>
</dbReference>
<dbReference type="EMBL" id="BAAAKK010000005">
    <property type="protein sequence ID" value="GAA1423811.1"/>
    <property type="molecule type" value="Genomic_DNA"/>
</dbReference>
<organism evidence="11 12">
    <name type="scientific">Agrococcus citreus</name>
    <dbReference type="NCBI Taxonomy" id="84643"/>
    <lineage>
        <taxon>Bacteria</taxon>
        <taxon>Bacillati</taxon>
        <taxon>Actinomycetota</taxon>
        <taxon>Actinomycetes</taxon>
        <taxon>Micrococcales</taxon>
        <taxon>Microbacteriaceae</taxon>
        <taxon>Agrococcus</taxon>
    </lineage>
</organism>
<comment type="caution">
    <text evidence="11">The sequence shown here is derived from an EMBL/GenBank/DDBJ whole genome shotgun (WGS) entry which is preliminary data.</text>
</comment>
<gene>
    <name evidence="11" type="ORF">GCM10009640_18660</name>
</gene>
<dbReference type="Pfam" id="PF00107">
    <property type="entry name" value="ADH_zinc_N"/>
    <property type="match status" value="1"/>
</dbReference>
<dbReference type="PROSITE" id="PS00059">
    <property type="entry name" value="ADH_ZINC"/>
    <property type="match status" value="1"/>
</dbReference>
<keyword evidence="12" id="KW-1185">Reference proteome</keyword>
<keyword evidence="4 9" id="KW-0479">Metal-binding</keyword>
<dbReference type="RefSeq" id="WP_343919723.1">
    <property type="nucleotide sequence ID" value="NZ_BAAAKK010000005.1"/>
</dbReference>
<evidence type="ECO:0000256" key="1">
    <source>
        <dbReference type="ARBA" id="ARBA00001947"/>
    </source>
</evidence>
<dbReference type="SUPFAM" id="SSF51735">
    <property type="entry name" value="NAD(P)-binding Rossmann-fold domains"/>
    <property type="match status" value="1"/>
</dbReference>
<dbReference type="InterPro" id="IPR002328">
    <property type="entry name" value="ADH_Zn_CS"/>
</dbReference>
<reference evidence="12" key="1">
    <citation type="journal article" date="2019" name="Int. J. Syst. Evol. Microbiol.">
        <title>The Global Catalogue of Microorganisms (GCM) 10K type strain sequencing project: providing services to taxonomists for standard genome sequencing and annotation.</title>
        <authorList>
            <consortium name="The Broad Institute Genomics Platform"/>
            <consortium name="The Broad Institute Genome Sequencing Center for Infectious Disease"/>
            <person name="Wu L."/>
            <person name="Ma J."/>
        </authorList>
    </citation>
    <scope>NUCLEOTIDE SEQUENCE [LARGE SCALE GENOMIC DNA]</scope>
    <source>
        <strain evidence="12">JCM 12398</strain>
    </source>
</reference>
<evidence type="ECO:0000313" key="12">
    <source>
        <dbReference type="Proteomes" id="UP001501266"/>
    </source>
</evidence>
<dbReference type="Pfam" id="PF08240">
    <property type="entry name" value="ADH_N"/>
    <property type="match status" value="1"/>
</dbReference>
<keyword evidence="5 9" id="KW-0862">Zinc</keyword>
<dbReference type="InterPro" id="IPR020843">
    <property type="entry name" value="ER"/>
</dbReference>
<dbReference type="Gene3D" id="3.90.180.10">
    <property type="entry name" value="Medium-chain alcohol dehydrogenases, catalytic domain"/>
    <property type="match status" value="1"/>
</dbReference>
<evidence type="ECO:0000256" key="2">
    <source>
        <dbReference type="ARBA" id="ARBA00008072"/>
    </source>
</evidence>
<evidence type="ECO:0000256" key="6">
    <source>
        <dbReference type="ARBA" id="ARBA00023002"/>
    </source>
</evidence>
<sequence>MQAVQYTAFGQRPQLVEVEKPTPGPGEVLLRITASGLCHSDEVVMSFPEEGYPYPMPMTLGHEPAGVVEALGEGATGVEIGDSVIVYGCWGCGVCAMCASGREQLCLKGMVSPGLGVDGAMAEFMIVDTARHLVPIGDLDPVRAASLTDAALTPYQAIKKVLPHLMGGSTAVVIGAGGLGHVAIQLLRTLTSARVIALDVGDEKLEFAREMGAHEAVESNAGAAARIKELTGGVGADVVFDFVGIDPTGATAVAAVKVAGAVVLVGAGGGTAKVGFMAAPFDVEVRTSLWGTRASLIELVEMAHRGEIRIETQEYPISKALQAYADLHDGKVRGRAVVVPGA</sequence>
<name>A0ABP4JQ54_9MICO</name>
<dbReference type="Gene3D" id="3.40.50.720">
    <property type="entry name" value="NAD(P)-binding Rossmann-like Domain"/>
    <property type="match status" value="1"/>
</dbReference>
<comment type="catalytic activity">
    <reaction evidence="8">
        <text>a primary alcohol + NAD(+) = an aldehyde + NADH + H(+)</text>
        <dbReference type="Rhea" id="RHEA:10736"/>
        <dbReference type="ChEBI" id="CHEBI:15378"/>
        <dbReference type="ChEBI" id="CHEBI:15734"/>
        <dbReference type="ChEBI" id="CHEBI:17478"/>
        <dbReference type="ChEBI" id="CHEBI:57540"/>
        <dbReference type="ChEBI" id="CHEBI:57945"/>
        <dbReference type="EC" id="1.1.1.1"/>
    </reaction>
</comment>
<evidence type="ECO:0000256" key="5">
    <source>
        <dbReference type="ARBA" id="ARBA00022833"/>
    </source>
</evidence>
<evidence type="ECO:0000256" key="4">
    <source>
        <dbReference type="ARBA" id="ARBA00022723"/>
    </source>
</evidence>
<dbReference type="Proteomes" id="UP001501266">
    <property type="component" value="Unassembled WGS sequence"/>
</dbReference>
<dbReference type="InterPro" id="IPR011032">
    <property type="entry name" value="GroES-like_sf"/>
</dbReference>
<dbReference type="SMART" id="SM00829">
    <property type="entry name" value="PKS_ER"/>
    <property type="match status" value="1"/>
</dbReference>
<dbReference type="EC" id="1.1.1.1" evidence="3"/>
<evidence type="ECO:0000313" key="11">
    <source>
        <dbReference type="EMBL" id="GAA1423811.1"/>
    </source>
</evidence>
<dbReference type="InterPro" id="IPR036291">
    <property type="entry name" value="NAD(P)-bd_dom_sf"/>
</dbReference>
<dbReference type="SUPFAM" id="SSF50129">
    <property type="entry name" value="GroES-like"/>
    <property type="match status" value="1"/>
</dbReference>
<dbReference type="PANTHER" id="PTHR42940:SF8">
    <property type="entry name" value="VACUOLAR PROTEIN SORTING-ASSOCIATED PROTEIN 11"/>
    <property type="match status" value="1"/>
</dbReference>
<proteinExistence type="inferred from homology"/>
<evidence type="ECO:0000256" key="3">
    <source>
        <dbReference type="ARBA" id="ARBA00013190"/>
    </source>
</evidence>
<dbReference type="InterPro" id="IPR013154">
    <property type="entry name" value="ADH-like_N"/>
</dbReference>
<keyword evidence="6" id="KW-0560">Oxidoreductase</keyword>